<gene>
    <name evidence="1" type="ORF">BCF44_101239</name>
</gene>
<protein>
    <recommendedName>
        <fullName evidence="3">Mutator family transposase</fullName>
    </recommendedName>
</protein>
<sequence>MRTVAAALARVATGASFRSTAALVRDQAGRTRLAPQRQRGRKFTDPNRHGQLISDWVAVFAPVIWQAYAPTVWPPRLILDESGFRASAAQPAARGTPLFSVLGAVGYPYPGARPVVWRLEAVPAANTAAWQGFLTALAGRAEALVTDGGSAIARAVTAAWPGEPAPRLRRCEWHLRRGLAQSLPEPIRDDATHPVTKAMTGCLTSTTNWARFENTLHQFTQEASLPGTWSWVERNRELILTQAVDRDGFGPHSIGPLEEVFRHVDNVLDDRVYTMTNKARTDRLLMLIAADRNGWVDERAWAEIIRDHLHGRDGLADRQRQVNDPVTTPSLR</sequence>
<keyword evidence="2" id="KW-1185">Reference proteome</keyword>
<evidence type="ECO:0000313" key="2">
    <source>
        <dbReference type="Proteomes" id="UP000256269"/>
    </source>
</evidence>
<dbReference type="OrthoDB" id="4037343at2"/>
<proteinExistence type="predicted"/>
<name>A0A3E0I917_9PSEU</name>
<dbReference type="Proteomes" id="UP000256269">
    <property type="component" value="Unassembled WGS sequence"/>
</dbReference>
<evidence type="ECO:0008006" key="3">
    <source>
        <dbReference type="Google" id="ProtNLM"/>
    </source>
</evidence>
<dbReference type="EMBL" id="QUNO01000001">
    <property type="protein sequence ID" value="REH55222.1"/>
    <property type="molecule type" value="Genomic_DNA"/>
</dbReference>
<dbReference type="RefSeq" id="WP_147328354.1">
    <property type="nucleotide sequence ID" value="NZ_CP144375.1"/>
</dbReference>
<evidence type="ECO:0000313" key="1">
    <source>
        <dbReference type="EMBL" id="REH55222.1"/>
    </source>
</evidence>
<comment type="caution">
    <text evidence="1">The sequence shown here is derived from an EMBL/GenBank/DDBJ whole genome shotgun (WGS) entry which is preliminary data.</text>
</comment>
<accession>A0A3E0I917</accession>
<organism evidence="1 2">
    <name type="scientific">Kutzneria buriramensis</name>
    <dbReference type="NCBI Taxonomy" id="1045776"/>
    <lineage>
        <taxon>Bacteria</taxon>
        <taxon>Bacillati</taxon>
        <taxon>Actinomycetota</taxon>
        <taxon>Actinomycetes</taxon>
        <taxon>Pseudonocardiales</taxon>
        <taxon>Pseudonocardiaceae</taxon>
        <taxon>Kutzneria</taxon>
    </lineage>
</organism>
<reference evidence="1 2" key="1">
    <citation type="submission" date="2018-08" db="EMBL/GenBank/DDBJ databases">
        <title>Genomic Encyclopedia of Archaeal and Bacterial Type Strains, Phase II (KMG-II): from individual species to whole genera.</title>
        <authorList>
            <person name="Goeker M."/>
        </authorList>
    </citation>
    <scope>NUCLEOTIDE SEQUENCE [LARGE SCALE GENOMIC DNA]</scope>
    <source>
        <strain evidence="1 2">DSM 45791</strain>
    </source>
</reference>
<dbReference type="AlphaFoldDB" id="A0A3E0I917"/>